<dbReference type="PANTHER" id="PTHR13177:SF4">
    <property type="entry name" value="GEO09647P1"/>
    <property type="match status" value="1"/>
</dbReference>
<reference evidence="3 6" key="1">
    <citation type="journal article" date="2015" name="Parasit. Vectors">
        <title>Draft genome of the scabies mite.</title>
        <authorList>
            <person name="Rider S.D.Jr."/>
            <person name="Morgan M.S."/>
            <person name="Arlian L.G."/>
        </authorList>
    </citation>
    <scope>NUCLEOTIDE SEQUENCE [LARGE SCALE GENOMIC DNA]</scope>
    <source>
        <strain evidence="3">Arlian Lab</strain>
    </source>
</reference>
<dbReference type="Proteomes" id="UP000616769">
    <property type="component" value="Unassembled WGS sequence"/>
</dbReference>
<keyword evidence="5" id="KW-1185">Reference proteome</keyword>
<sequence>MSSPKKDDLETHLKAGHPPAVKVAGGVRITQHKLPHTEKPIAKSSSQDENDEDQEEEGSRCDSPPRPMISTVSGAPVRGNEDFPTQSVKAFHEKKPMPTNEFRNTAPKGSHFIQQPKK</sequence>
<reference evidence="2" key="3">
    <citation type="submission" date="2020-01" db="EMBL/GenBank/DDBJ databases">
        <authorList>
            <person name="Korhonen P.K.K."/>
            <person name="Guangxu M.G."/>
            <person name="Wang T.W."/>
            <person name="Stroehlein A.J.S."/>
            <person name="Young N.D."/>
            <person name="Ang C.-S.A."/>
            <person name="Fernando D.W.F."/>
            <person name="Lu H.L."/>
            <person name="Taylor S.T."/>
            <person name="Ehtesham M.E.M."/>
            <person name="Najaraj S.H.N."/>
            <person name="Harsha G.H.G."/>
            <person name="Madugundu A.M."/>
            <person name="Renuse S.R."/>
            <person name="Holt D.H."/>
            <person name="Pandey A.P."/>
            <person name="Papenfuss A.P."/>
            <person name="Gasser R.B.G."/>
            <person name="Fischer K.F."/>
        </authorList>
    </citation>
    <scope>NUCLEOTIDE SEQUENCE</scope>
    <source>
        <strain evidence="2">SSS_KF_BRIS2020</strain>
    </source>
</reference>
<dbReference type="AlphaFoldDB" id="A0A132AE85"/>
<dbReference type="OrthoDB" id="5973225at2759"/>
<gene>
    <name evidence="3" type="ORF">QR98_0078320</name>
    <name evidence="2" type="ORF">SSS_3318</name>
</gene>
<evidence type="ECO:0000313" key="4">
    <source>
        <dbReference type="EnsemblMetazoa" id="KAF7489017.1"/>
    </source>
</evidence>
<evidence type="ECO:0000256" key="1">
    <source>
        <dbReference type="SAM" id="MobiDB-lite"/>
    </source>
</evidence>
<evidence type="ECO:0000313" key="5">
    <source>
        <dbReference type="Proteomes" id="UP000070412"/>
    </source>
</evidence>
<dbReference type="GO" id="GO:0010507">
    <property type="term" value="P:negative regulation of autophagy"/>
    <property type="evidence" value="ECO:0007669"/>
    <property type="project" value="TreeGrafter"/>
</dbReference>
<dbReference type="EnsemblMetazoa" id="SSS_3318s_mrna">
    <property type="protein sequence ID" value="KAF7489017.1"/>
    <property type="gene ID" value="SSS_3318"/>
</dbReference>
<dbReference type="PANTHER" id="PTHR13177">
    <property type="entry name" value="DEATH-ASSOCIATED PROTEIN 1"/>
    <property type="match status" value="1"/>
</dbReference>
<evidence type="ECO:0000313" key="3">
    <source>
        <dbReference type="EMBL" id="KPM09298.1"/>
    </source>
</evidence>
<reference evidence="4" key="4">
    <citation type="submission" date="2022-06" db="UniProtKB">
        <authorList>
            <consortium name="EnsemblMetazoa"/>
        </authorList>
    </citation>
    <scope>IDENTIFICATION</scope>
</reference>
<dbReference type="OMA" id="QKHPHAP"/>
<dbReference type="VEuPathDB" id="VectorBase:SSCA007156"/>
<evidence type="ECO:0000313" key="6">
    <source>
        <dbReference type="Proteomes" id="UP000616769"/>
    </source>
</evidence>
<feature type="compositionally biased region" description="Basic and acidic residues" evidence="1">
    <location>
        <begin position="1"/>
        <end position="13"/>
    </location>
</feature>
<proteinExistence type="predicted"/>
<dbReference type="GO" id="GO:0097190">
    <property type="term" value="P:apoptotic signaling pathway"/>
    <property type="evidence" value="ECO:0007669"/>
    <property type="project" value="TreeGrafter"/>
</dbReference>
<reference evidence="5" key="2">
    <citation type="journal article" date="2020" name="PLoS Negl. Trop. Dis.">
        <title>High-quality nuclear genome for Sarcoptes scabiei-A critical resource for a neglected parasite.</title>
        <authorList>
            <person name="Korhonen P.K."/>
            <person name="Gasser R.B."/>
            <person name="Ma G."/>
            <person name="Wang T."/>
            <person name="Stroehlein A.J."/>
            <person name="Young N.D."/>
            <person name="Ang C.S."/>
            <person name="Fernando D.D."/>
            <person name="Lu H.C."/>
            <person name="Taylor S."/>
            <person name="Reynolds S.L."/>
            <person name="Mofiz E."/>
            <person name="Najaraj S.H."/>
            <person name="Gowda H."/>
            <person name="Madugundu A."/>
            <person name="Renuse S."/>
            <person name="Holt D."/>
            <person name="Pandey A."/>
            <person name="Papenfuss A.T."/>
            <person name="Fischer K."/>
        </authorList>
    </citation>
    <scope>NUCLEOTIDE SEQUENCE [LARGE SCALE GENOMIC DNA]</scope>
</reference>
<protein>
    <submittedName>
        <fullName evidence="2 3">Death-associated protein 1</fullName>
    </submittedName>
</protein>
<dbReference type="EMBL" id="WVUK01000065">
    <property type="protein sequence ID" value="KAF7489017.1"/>
    <property type="molecule type" value="Genomic_DNA"/>
</dbReference>
<dbReference type="Pfam" id="PF15228">
    <property type="entry name" value="DAP"/>
    <property type="match status" value="1"/>
</dbReference>
<evidence type="ECO:0000313" key="2">
    <source>
        <dbReference type="EMBL" id="KAF7489017.1"/>
    </source>
</evidence>
<dbReference type="Proteomes" id="UP000070412">
    <property type="component" value="Unassembled WGS sequence"/>
</dbReference>
<organism evidence="3 6">
    <name type="scientific">Sarcoptes scabiei</name>
    <name type="common">Itch mite</name>
    <name type="synonym">Acarus scabiei</name>
    <dbReference type="NCBI Taxonomy" id="52283"/>
    <lineage>
        <taxon>Eukaryota</taxon>
        <taxon>Metazoa</taxon>
        <taxon>Ecdysozoa</taxon>
        <taxon>Arthropoda</taxon>
        <taxon>Chelicerata</taxon>
        <taxon>Arachnida</taxon>
        <taxon>Acari</taxon>
        <taxon>Acariformes</taxon>
        <taxon>Sarcoptiformes</taxon>
        <taxon>Astigmata</taxon>
        <taxon>Psoroptidia</taxon>
        <taxon>Sarcoptoidea</taxon>
        <taxon>Sarcoptidae</taxon>
        <taxon>Sarcoptinae</taxon>
        <taxon>Sarcoptes</taxon>
    </lineage>
</organism>
<name>A0A132AE85_SARSC</name>
<feature type="region of interest" description="Disordered" evidence="1">
    <location>
        <begin position="1"/>
        <end position="118"/>
    </location>
</feature>
<dbReference type="InterPro" id="IPR024130">
    <property type="entry name" value="DAP1/DAPL1"/>
</dbReference>
<dbReference type="GO" id="GO:0034198">
    <property type="term" value="P:cellular response to amino acid starvation"/>
    <property type="evidence" value="ECO:0007669"/>
    <property type="project" value="TreeGrafter"/>
</dbReference>
<dbReference type="GO" id="GO:0070513">
    <property type="term" value="F:death domain binding"/>
    <property type="evidence" value="ECO:0007669"/>
    <property type="project" value="TreeGrafter"/>
</dbReference>
<accession>A0A132AE85</accession>
<dbReference type="EMBL" id="JXLN01013338">
    <property type="protein sequence ID" value="KPM09298.1"/>
    <property type="molecule type" value="Genomic_DNA"/>
</dbReference>